<dbReference type="PROSITE" id="PS50404">
    <property type="entry name" value="GST_NTER"/>
    <property type="match status" value="1"/>
</dbReference>
<organism evidence="2 3">
    <name type="scientific">Thalictrum thalictroides</name>
    <name type="common">Rue-anemone</name>
    <name type="synonym">Anemone thalictroides</name>
    <dbReference type="NCBI Taxonomy" id="46969"/>
    <lineage>
        <taxon>Eukaryota</taxon>
        <taxon>Viridiplantae</taxon>
        <taxon>Streptophyta</taxon>
        <taxon>Embryophyta</taxon>
        <taxon>Tracheophyta</taxon>
        <taxon>Spermatophyta</taxon>
        <taxon>Magnoliopsida</taxon>
        <taxon>Ranunculales</taxon>
        <taxon>Ranunculaceae</taxon>
        <taxon>Thalictroideae</taxon>
        <taxon>Thalictrum</taxon>
    </lineage>
</organism>
<reference evidence="2 3" key="1">
    <citation type="submission" date="2020-06" db="EMBL/GenBank/DDBJ databases">
        <title>Transcriptomic and genomic resources for Thalictrum thalictroides and T. hernandezii: Facilitating candidate gene discovery in an emerging model plant lineage.</title>
        <authorList>
            <person name="Arias T."/>
            <person name="Riano-Pachon D.M."/>
            <person name="Di Stilio V.S."/>
        </authorList>
    </citation>
    <scope>NUCLEOTIDE SEQUENCE [LARGE SCALE GENOMIC DNA]</scope>
    <source>
        <strain evidence="3">cv. WT478/WT964</strain>
        <tissue evidence="2">Leaves</tissue>
    </source>
</reference>
<dbReference type="OrthoDB" id="945855at2759"/>
<dbReference type="AlphaFoldDB" id="A0A7J6V916"/>
<dbReference type="Gene3D" id="3.40.30.10">
    <property type="entry name" value="Glutaredoxin"/>
    <property type="match status" value="1"/>
</dbReference>
<dbReference type="PANTHER" id="PTHR44750">
    <property type="entry name" value="GLUTATHIONE S-TRANSFERASE T1-RELATED"/>
    <property type="match status" value="1"/>
</dbReference>
<dbReference type="InterPro" id="IPR043377">
    <property type="entry name" value="GSTT1/2/3"/>
</dbReference>
<dbReference type="Proteomes" id="UP000554482">
    <property type="component" value="Unassembled WGS sequence"/>
</dbReference>
<sequence length="68" mass="7944">MTTMLKIYAFRLSQPSRAIIIFSKANGFEFEEVKVDLLKREHKTPQYKEINPMGQVPSIVHGDFKLFE</sequence>
<accession>A0A7J6V916</accession>
<evidence type="ECO:0000259" key="1">
    <source>
        <dbReference type="PROSITE" id="PS50404"/>
    </source>
</evidence>
<name>A0A7J6V916_THATH</name>
<keyword evidence="3" id="KW-1185">Reference proteome</keyword>
<proteinExistence type="predicted"/>
<dbReference type="Pfam" id="PF02798">
    <property type="entry name" value="GST_N"/>
    <property type="match status" value="1"/>
</dbReference>
<dbReference type="InterPro" id="IPR004045">
    <property type="entry name" value="Glutathione_S-Trfase_N"/>
</dbReference>
<dbReference type="GO" id="GO:0016740">
    <property type="term" value="F:transferase activity"/>
    <property type="evidence" value="ECO:0007669"/>
    <property type="project" value="UniProtKB-KW"/>
</dbReference>
<dbReference type="InterPro" id="IPR036249">
    <property type="entry name" value="Thioredoxin-like_sf"/>
</dbReference>
<feature type="domain" description="GST N-terminal" evidence="1">
    <location>
        <begin position="3"/>
        <end position="68"/>
    </location>
</feature>
<keyword evidence="2" id="KW-0808">Transferase</keyword>
<gene>
    <name evidence="2" type="ORF">FRX31_028856</name>
</gene>
<dbReference type="PANTHER" id="PTHR44750:SF1">
    <property type="entry name" value="GLUTATHIONE S-TRANSFERASE T1-RELATED"/>
    <property type="match status" value="1"/>
</dbReference>
<dbReference type="EMBL" id="JABWDY010036004">
    <property type="protein sequence ID" value="KAF5181556.1"/>
    <property type="molecule type" value="Genomic_DNA"/>
</dbReference>
<evidence type="ECO:0000313" key="3">
    <source>
        <dbReference type="Proteomes" id="UP000554482"/>
    </source>
</evidence>
<dbReference type="SUPFAM" id="SSF52833">
    <property type="entry name" value="Thioredoxin-like"/>
    <property type="match status" value="1"/>
</dbReference>
<feature type="non-terminal residue" evidence="2">
    <location>
        <position position="1"/>
    </location>
</feature>
<evidence type="ECO:0000313" key="2">
    <source>
        <dbReference type="EMBL" id="KAF5181556.1"/>
    </source>
</evidence>
<comment type="caution">
    <text evidence="2">The sequence shown here is derived from an EMBL/GenBank/DDBJ whole genome shotgun (WGS) entry which is preliminary data.</text>
</comment>
<protein>
    <submittedName>
        <fullName evidence="2">Glutathione s-transferase t1</fullName>
    </submittedName>
</protein>